<sequence length="42" mass="4470">MELRLAPDVARRLFAVAADTGRTLSAVGESALSQALPQERAM</sequence>
<dbReference type="EMBL" id="AVPK01000005">
    <property type="protein sequence ID" value="KGN37616.1"/>
    <property type="molecule type" value="Genomic_DNA"/>
</dbReference>
<keyword evidence="2" id="KW-1185">Reference proteome</keyword>
<dbReference type="Proteomes" id="UP000030011">
    <property type="component" value="Unassembled WGS sequence"/>
</dbReference>
<evidence type="ECO:0000313" key="2">
    <source>
        <dbReference type="Proteomes" id="UP000030011"/>
    </source>
</evidence>
<name>A0A0A0JPU6_9MICO</name>
<protein>
    <submittedName>
        <fullName evidence="1">Uncharacterized protein</fullName>
    </submittedName>
</protein>
<reference evidence="1 2" key="1">
    <citation type="submission" date="2013-08" db="EMBL/GenBank/DDBJ databases">
        <title>The genome sequence of Knoellia subterranea.</title>
        <authorList>
            <person name="Zhu W."/>
            <person name="Wang G."/>
        </authorList>
    </citation>
    <scope>NUCLEOTIDE SEQUENCE [LARGE SCALE GENOMIC DNA]</scope>
    <source>
        <strain evidence="1 2">KCTC 19937</strain>
    </source>
</reference>
<gene>
    <name evidence="1" type="ORF">N803_14500</name>
</gene>
<organism evidence="1 2">
    <name type="scientific">Knoellia subterranea KCTC 19937</name>
    <dbReference type="NCBI Taxonomy" id="1385521"/>
    <lineage>
        <taxon>Bacteria</taxon>
        <taxon>Bacillati</taxon>
        <taxon>Actinomycetota</taxon>
        <taxon>Actinomycetes</taxon>
        <taxon>Micrococcales</taxon>
        <taxon>Intrasporangiaceae</taxon>
        <taxon>Knoellia</taxon>
    </lineage>
</organism>
<dbReference type="AlphaFoldDB" id="A0A0A0JPU6"/>
<accession>A0A0A0JPU6</accession>
<evidence type="ECO:0000313" key="1">
    <source>
        <dbReference type="EMBL" id="KGN37616.1"/>
    </source>
</evidence>
<comment type="caution">
    <text evidence="1">The sequence shown here is derived from an EMBL/GenBank/DDBJ whole genome shotgun (WGS) entry which is preliminary data.</text>
</comment>
<dbReference type="STRING" id="1385521.N803_14500"/>
<proteinExistence type="predicted"/>